<evidence type="ECO:0000313" key="2">
    <source>
        <dbReference type="EMBL" id="PZQ51354.1"/>
    </source>
</evidence>
<sequence>MTETKADPTPVHRSYPVPGPHDDVAERQSICPLYIVDTAPGGGGLGVWVLTEQTPDFCDYAYVGSPSG</sequence>
<evidence type="ECO:0000256" key="1">
    <source>
        <dbReference type="SAM" id="MobiDB-lite"/>
    </source>
</evidence>
<reference evidence="2 3" key="1">
    <citation type="submission" date="2017-08" db="EMBL/GenBank/DDBJ databases">
        <title>Infants hospitalized years apart are colonized by the same room-sourced microbial strains.</title>
        <authorList>
            <person name="Brooks B."/>
            <person name="Olm M.R."/>
            <person name="Firek B.A."/>
            <person name="Baker R."/>
            <person name="Thomas B.C."/>
            <person name="Morowitz M.J."/>
            <person name="Banfield J.F."/>
        </authorList>
    </citation>
    <scope>NUCLEOTIDE SEQUENCE [LARGE SCALE GENOMIC DNA]</scope>
    <source>
        <strain evidence="2">S2_005_002_R2_34</strain>
    </source>
</reference>
<dbReference type="AlphaFoldDB" id="A0A2W5NDY5"/>
<dbReference type="Proteomes" id="UP000249185">
    <property type="component" value="Unassembled WGS sequence"/>
</dbReference>
<evidence type="ECO:0000313" key="3">
    <source>
        <dbReference type="Proteomes" id="UP000249185"/>
    </source>
</evidence>
<comment type="caution">
    <text evidence="2">The sequence shown here is derived from an EMBL/GenBank/DDBJ whole genome shotgun (WGS) entry which is preliminary data.</text>
</comment>
<protein>
    <submittedName>
        <fullName evidence="2">Uncharacterized protein</fullName>
    </submittedName>
</protein>
<accession>A0A2W5NDY5</accession>
<organism evidence="2 3">
    <name type="scientific">Rhodovulum sulfidophilum</name>
    <name type="common">Rhodobacter sulfidophilus</name>
    <dbReference type="NCBI Taxonomy" id="35806"/>
    <lineage>
        <taxon>Bacteria</taxon>
        <taxon>Pseudomonadati</taxon>
        <taxon>Pseudomonadota</taxon>
        <taxon>Alphaproteobacteria</taxon>
        <taxon>Rhodobacterales</taxon>
        <taxon>Paracoccaceae</taxon>
        <taxon>Rhodovulum</taxon>
    </lineage>
</organism>
<name>A0A2W5NDY5_RHOSU</name>
<dbReference type="EMBL" id="QFPW01000002">
    <property type="protein sequence ID" value="PZQ51354.1"/>
    <property type="molecule type" value="Genomic_DNA"/>
</dbReference>
<gene>
    <name evidence="2" type="ORF">DI556_04085</name>
</gene>
<proteinExistence type="predicted"/>
<feature type="region of interest" description="Disordered" evidence="1">
    <location>
        <begin position="1"/>
        <end position="23"/>
    </location>
</feature>